<dbReference type="GO" id="GO:0003723">
    <property type="term" value="F:RNA binding"/>
    <property type="evidence" value="ECO:0007669"/>
    <property type="project" value="UniProtKB-KW"/>
</dbReference>
<dbReference type="InterPro" id="IPR007722">
    <property type="entry name" value="DCP2_BoxA"/>
</dbReference>
<dbReference type="Pfam" id="PF05026">
    <property type="entry name" value="DCP2"/>
    <property type="match status" value="1"/>
</dbReference>
<dbReference type="CDD" id="cd03672">
    <property type="entry name" value="NUDIX_Dcp2p_Nudt20"/>
    <property type="match status" value="1"/>
</dbReference>
<dbReference type="GO" id="GO:0000290">
    <property type="term" value="P:deadenylation-dependent decapping of nuclear-transcribed mRNA"/>
    <property type="evidence" value="ECO:0007669"/>
    <property type="project" value="InterPro"/>
</dbReference>
<comment type="cofactor">
    <cofactor evidence="1">
        <name>Mn(2+)</name>
        <dbReference type="ChEBI" id="CHEBI:29035"/>
    </cofactor>
</comment>
<gene>
    <name evidence="10" type="ORF">CYLTODRAFT_343478</name>
</gene>
<dbReference type="SMART" id="SM01125">
    <property type="entry name" value="DCP2"/>
    <property type="match status" value="1"/>
</dbReference>
<dbReference type="InterPro" id="IPR020084">
    <property type="entry name" value="NUDIX_hydrolase_CS"/>
</dbReference>
<dbReference type="InterPro" id="IPR036189">
    <property type="entry name" value="DCP2_BoxA_sf"/>
</dbReference>
<dbReference type="OrthoDB" id="18996at2759"/>
<evidence type="ECO:0000256" key="4">
    <source>
        <dbReference type="ARBA" id="ARBA00022490"/>
    </source>
</evidence>
<keyword evidence="8" id="KW-0464">Manganese</keyword>
<dbReference type="InterPro" id="IPR015797">
    <property type="entry name" value="NUDIX_hydrolase-like_dom_sf"/>
</dbReference>
<dbReference type="PANTHER" id="PTHR23114">
    <property type="entry name" value="M7GPPPN-MRNA HYDROLASE"/>
    <property type="match status" value="1"/>
</dbReference>
<proteinExistence type="inferred from homology"/>
<dbReference type="EMBL" id="KN880440">
    <property type="protein sequence ID" value="KIY72826.1"/>
    <property type="molecule type" value="Genomic_DNA"/>
</dbReference>
<evidence type="ECO:0000259" key="9">
    <source>
        <dbReference type="PROSITE" id="PS51462"/>
    </source>
</evidence>
<evidence type="ECO:0000256" key="3">
    <source>
        <dbReference type="ARBA" id="ARBA00005279"/>
    </source>
</evidence>
<dbReference type="GO" id="GO:0000184">
    <property type="term" value="P:nuclear-transcribed mRNA catabolic process, nonsense-mediated decay"/>
    <property type="evidence" value="ECO:0007669"/>
    <property type="project" value="InterPro"/>
</dbReference>
<dbReference type="Gene3D" id="3.90.79.10">
    <property type="entry name" value="Nucleoside Triphosphate Pyrophosphohydrolase"/>
    <property type="match status" value="1"/>
</dbReference>
<keyword evidence="6" id="KW-0378">Hydrolase</keyword>
<dbReference type="InterPro" id="IPR000086">
    <property type="entry name" value="NUDIX_hydrolase_dom"/>
</dbReference>
<dbReference type="SUPFAM" id="SSF55811">
    <property type="entry name" value="Nudix"/>
    <property type="match status" value="1"/>
</dbReference>
<dbReference type="PANTHER" id="PTHR23114:SF17">
    <property type="entry name" value="M7GPPPN-MRNA HYDROLASE"/>
    <property type="match status" value="1"/>
</dbReference>
<keyword evidence="7" id="KW-0694">RNA-binding</keyword>
<dbReference type="PROSITE" id="PS00893">
    <property type="entry name" value="NUDIX_BOX"/>
    <property type="match status" value="1"/>
</dbReference>
<dbReference type="PROSITE" id="PS51462">
    <property type="entry name" value="NUDIX"/>
    <property type="match status" value="1"/>
</dbReference>
<dbReference type="GO" id="GO:0000932">
    <property type="term" value="C:P-body"/>
    <property type="evidence" value="ECO:0007669"/>
    <property type="project" value="TreeGrafter"/>
</dbReference>
<feature type="domain" description="Nudix hydrolase" evidence="9">
    <location>
        <begin position="119"/>
        <end position="250"/>
    </location>
</feature>
<dbReference type="FunFam" id="1.10.10.1050:FF:000003">
    <property type="entry name" value="Decapping enzyme Dcp2, putative"/>
    <property type="match status" value="1"/>
</dbReference>
<dbReference type="AlphaFoldDB" id="A0A0D7BT99"/>
<dbReference type="GO" id="GO:0140933">
    <property type="term" value="F:5'-(N(7)-methylguanosine 5'-triphospho)-[mRNA] hydrolase activity"/>
    <property type="evidence" value="ECO:0007669"/>
    <property type="project" value="InterPro"/>
</dbReference>
<evidence type="ECO:0000256" key="8">
    <source>
        <dbReference type="ARBA" id="ARBA00023211"/>
    </source>
</evidence>
<dbReference type="Gene3D" id="1.10.10.1050">
    <property type="entry name" value="Dcp2, box A domain"/>
    <property type="match status" value="1"/>
</dbReference>
<evidence type="ECO:0000256" key="6">
    <source>
        <dbReference type="ARBA" id="ARBA00022801"/>
    </source>
</evidence>
<evidence type="ECO:0000256" key="1">
    <source>
        <dbReference type="ARBA" id="ARBA00001936"/>
    </source>
</evidence>
<dbReference type="FunFam" id="3.90.79.10:FF:000003">
    <property type="entry name" value="M7GpppN-mRNA hydrolase isoform 2"/>
    <property type="match status" value="1"/>
</dbReference>
<reference evidence="10 11" key="1">
    <citation type="journal article" date="2015" name="Fungal Genet. Biol.">
        <title>Evolution of novel wood decay mechanisms in Agaricales revealed by the genome sequences of Fistulina hepatica and Cylindrobasidium torrendii.</title>
        <authorList>
            <person name="Floudas D."/>
            <person name="Held B.W."/>
            <person name="Riley R."/>
            <person name="Nagy L.G."/>
            <person name="Koehler G."/>
            <person name="Ransdell A.S."/>
            <person name="Younus H."/>
            <person name="Chow J."/>
            <person name="Chiniquy J."/>
            <person name="Lipzen A."/>
            <person name="Tritt A."/>
            <person name="Sun H."/>
            <person name="Haridas S."/>
            <person name="LaButti K."/>
            <person name="Ohm R.A."/>
            <person name="Kues U."/>
            <person name="Blanchette R.A."/>
            <person name="Grigoriev I.V."/>
            <person name="Minto R.E."/>
            <person name="Hibbett D.S."/>
        </authorList>
    </citation>
    <scope>NUCLEOTIDE SEQUENCE [LARGE SCALE GENOMIC DNA]</scope>
    <source>
        <strain evidence="10 11">FP15055 ss-10</strain>
    </source>
</reference>
<keyword evidence="11" id="KW-1185">Reference proteome</keyword>
<evidence type="ECO:0000256" key="7">
    <source>
        <dbReference type="ARBA" id="ARBA00022884"/>
    </source>
</evidence>
<evidence type="ECO:0000313" key="10">
    <source>
        <dbReference type="EMBL" id="KIY72826.1"/>
    </source>
</evidence>
<dbReference type="Proteomes" id="UP000054007">
    <property type="component" value="Unassembled WGS sequence"/>
</dbReference>
<dbReference type="Pfam" id="PF00293">
    <property type="entry name" value="NUDIX"/>
    <property type="match status" value="1"/>
</dbReference>
<evidence type="ECO:0000256" key="2">
    <source>
        <dbReference type="ARBA" id="ARBA00004496"/>
    </source>
</evidence>
<keyword evidence="4" id="KW-0963">Cytoplasm</keyword>
<evidence type="ECO:0000256" key="5">
    <source>
        <dbReference type="ARBA" id="ARBA00022723"/>
    </source>
</evidence>
<keyword evidence="5" id="KW-0479">Metal-binding</keyword>
<evidence type="ECO:0000313" key="11">
    <source>
        <dbReference type="Proteomes" id="UP000054007"/>
    </source>
</evidence>
<dbReference type="SUPFAM" id="SSF140586">
    <property type="entry name" value="Dcp2 domain-like"/>
    <property type="match status" value="1"/>
</dbReference>
<accession>A0A0D7BT99</accession>
<dbReference type="InterPro" id="IPR044099">
    <property type="entry name" value="Dcp2_NUDIX"/>
</dbReference>
<protein>
    <submittedName>
        <fullName evidence="10">DCP2-domain-containing protein</fullName>
    </submittedName>
</protein>
<dbReference type="STRING" id="1314674.A0A0D7BT99"/>
<comment type="subcellular location">
    <subcellularLocation>
        <location evidence="2">Cytoplasm</location>
    </subcellularLocation>
</comment>
<name>A0A0D7BT99_9AGAR</name>
<comment type="similarity">
    <text evidence="3">Belongs to the Nudix hydrolase family. DCP2 subfamily.</text>
</comment>
<sequence>MSSSSQSSPEMAHTLPNMGPDIMPDFSYKDATHDEVLEDLSSRFILNLPDEELASLERISFQVEQAHWYYEDFIREQNHKLPSLPLKRFSAMLFKACPLLHHWSDDHEQAFNHFMTYKTRVPVCGAIMLNDAWEKCVLVKGWKASSGWGFPKGKINEQEAPAACAAREVLEETGFNLNGRINPDHVIEMTIKEQRIFLYIVPNIPEDYQFKTKTRKEISKIEWFKLSDLPTWKKHQGSPGKFYLISPFIVSVQPPS</sequence>
<organism evidence="10 11">
    <name type="scientific">Cylindrobasidium torrendii FP15055 ss-10</name>
    <dbReference type="NCBI Taxonomy" id="1314674"/>
    <lineage>
        <taxon>Eukaryota</taxon>
        <taxon>Fungi</taxon>
        <taxon>Dikarya</taxon>
        <taxon>Basidiomycota</taxon>
        <taxon>Agaricomycotina</taxon>
        <taxon>Agaricomycetes</taxon>
        <taxon>Agaricomycetidae</taxon>
        <taxon>Agaricales</taxon>
        <taxon>Marasmiineae</taxon>
        <taxon>Physalacriaceae</taxon>
        <taxon>Cylindrobasidium</taxon>
    </lineage>
</organism>
<dbReference type="GO" id="GO:0030145">
    <property type="term" value="F:manganese ion binding"/>
    <property type="evidence" value="ECO:0007669"/>
    <property type="project" value="InterPro"/>
</dbReference>